<reference evidence="2" key="1">
    <citation type="submission" date="2013-07" db="EMBL/GenBank/DDBJ databases">
        <title>Sub-species coevolution in mutualistic symbiosis.</title>
        <authorList>
            <person name="Murfin K."/>
            <person name="Klassen J."/>
            <person name="Lee M."/>
            <person name="Forst S."/>
            <person name="Stock P."/>
            <person name="Goodrich-Blair H."/>
        </authorList>
    </citation>
    <scope>NUCLEOTIDE SEQUENCE [LARGE SCALE GENOMIC DNA]</scope>
    <source>
        <strain evidence="2">Feltiae Moldova</strain>
    </source>
</reference>
<name>A0A077NZ46_XENBV</name>
<dbReference type="InterPro" id="IPR003673">
    <property type="entry name" value="CoA-Trfase_fam_III"/>
</dbReference>
<dbReference type="AlphaFoldDB" id="A0A077NZ46"/>
<dbReference type="PANTHER" id="PTHR48207:SF3">
    <property type="entry name" value="SUCCINATE--HYDROXYMETHYLGLUTARATE COA-TRANSFERASE"/>
    <property type="match status" value="1"/>
</dbReference>
<dbReference type="EMBL" id="CBSV010000219">
    <property type="protein sequence ID" value="CDH02906.1"/>
    <property type="molecule type" value="Genomic_DNA"/>
</dbReference>
<dbReference type="PANTHER" id="PTHR48207">
    <property type="entry name" value="SUCCINATE--HYDROXYMETHYLGLUTARATE COA-TRANSFERASE"/>
    <property type="match status" value="1"/>
</dbReference>
<accession>A0A077NZ46</accession>
<keyword evidence="1" id="KW-0808">Transferase</keyword>
<protein>
    <recommendedName>
        <fullName evidence="4">CoA transferase</fullName>
    </recommendedName>
</protein>
<dbReference type="HOGENOM" id="CLU_2426278_0_0_6"/>
<dbReference type="InterPro" id="IPR023606">
    <property type="entry name" value="CoA-Trfase_III_dom_1_sf"/>
</dbReference>
<gene>
    <name evidence="2" type="ORF">XBFM1_480086</name>
</gene>
<evidence type="ECO:0000313" key="2">
    <source>
        <dbReference type="EMBL" id="CDH02906.1"/>
    </source>
</evidence>
<dbReference type="Gene3D" id="3.40.50.10540">
    <property type="entry name" value="Crotonobetainyl-coa:carnitine coa-transferase, domain 1"/>
    <property type="match status" value="1"/>
</dbReference>
<sequence length="91" mass="10139">MDFLPLSGIVVIDLTWHRAGPVTSRLLGNWGAEIIKIEAPTDQGDSMGGSHEGFDYQNLHRNKKSLSVNLKTEQGQQILQRLVRKADVVLE</sequence>
<organism evidence="2 3">
    <name type="scientific">Xenorhabdus bovienii str. feltiae Moldova</name>
    <dbReference type="NCBI Taxonomy" id="1398200"/>
    <lineage>
        <taxon>Bacteria</taxon>
        <taxon>Pseudomonadati</taxon>
        <taxon>Pseudomonadota</taxon>
        <taxon>Gammaproteobacteria</taxon>
        <taxon>Enterobacterales</taxon>
        <taxon>Morganellaceae</taxon>
        <taxon>Xenorhabdus</taxon>
    </lineage>
</organism>
<evidence type="ECO:0000256" key="1">
    <source>
        <dbReference type="ARBA" id="ARBA00022679"/>
    </source>
</evidence>
<dbReference type="InterPro" id="IPR050483">
    <property type="entry name" value="CoA-transferase_III_domain"/>
</dbReference>
<proteinExistence type="predicted"/>
<evidence type="ECO:0000313" key="3">
    <source>
        <dbReference type="Proteomes" id="UP000028487"/>
    </source>
</evidence>
<dbReference type="Pfam" id="PF02515">
    <property type="entry name" value="CoA_transf_3"/>
    <property type="match status" value="1"/>
</dbReference>
<dbReference type="Proteomes" id="UP000028487">
    <property type="component" value="Unassembled WGS sequence"/>
</dbReference>
<dbReference type="RefSeq" id="WP_038221780.1">
    <property type="nucleotide sequence ID" value="NZ_CAWLWD010000044.1"/>
</dbReference>
<comment type="caution">
    <text evidence="2">The sequence shown here is derived from an EMBL/GenBank/DDBJ whole genome shotgun (WGS) entry which is preliminary data.</text>
</comment>
<dbReference type="GO" id="GO:0008410">
    <property type="term" value="F:CoA-transferase activity"/>
    <property type="evidence" value="ECO:0007669"/>
    <property type="project" value="TreeGrafter"/>
</dbReference>
<dbReference type="SUPFAM" id="SSF89796">
    <property type="entry name" value="CoA-transferase family III (CaiB/BaiF)"/>
    <property type="match status" value="1"/>
</dbReference>
<evidence type="ECO:0008006" key="4">
    <source>
        <dbReference type="Google" id="ProtNLM"/>
    </source>
</evidence>